<feature type="transmembrane region" description="Helical" evidence="1">
    <location>
        <begin position="236"/>
        <end position="258"/>
    </location>
</feature>
<sequence length="355" mass="39087">MVHTLEAHSPKDRAVDDVKSAPARRFGPAQYLALAGALLVGYQLWTLGAWLLSEPYVVTKGRDAYSLSWWWARGIEVAAVVIATTMLVSAIRESRRIGRMAFDLKLWIALLLTSFWDTVVNFFQPLWFYSTNFINLNEWWGHAPGFPSPAAGYEPFPVVALVFLYPCFVLEARIAGRIWSSIQRRIPGISNAKLMLLGLLPALAMGSVISMIFVLPHLWAGPGMGVMIIDTPNYRWAIAEFLYVGIWSITICALRFFVDADGLRITERKLDHLSPVNRNVVSTLATTAWCSLAVIVYSSGVALTGFHATSYPTGYPEHLPNVVCSIPGDPQTAGSHYGPCPGSPGFTMPIRGTAP</sequence>
<feature type="transmembrane region" description="Helical" evidence="1">
    <location>
        <begin position="31"/>
        <end position="50"/>
    </location>
</feature>
<evidence type="ECO:0000313" key="3">
    <source>
        <dbReference type="Proteomes" id="UP000199707"/>
    </source>
</evidence>
<keyword evidence="1" id="KW-1133">Transmembrane helix</keyword>
<feature type="transmembrane region" description="Helical" evidence="1">
    <location>
        <begin position="104"/>
        <end position="123"/>
    </location>
</feature>
<evidence type="ECO:0008006" key="4">
    <source>
        <dbReference type="Google" id="ProtNLM"/>
    </source>
</evidence>
<reference evidence="3" key="1">
    <citation type="submission" date="2016-10" db="EMBL/GenBank/DDBJ databases">
        <authorList>
            <person name="Varghese N."/>
            <person name="Submissions S."/>
        </authorList>
    </citation>
    <scope>NUCLEOTIDE SEQUENCE [LARGE SCALE GENOMIC DNA]</scope>
    <source>
        <strain evidence="3">UNC267MFSha1.1M11</strain>
    </source>
</reference>
<name>A0A1G4WSR2_9MYCO</name>
<proteinExistence type="predicted"/>
<dbReference type="RefSeq" id="WP_090361786.1">
    <property type="nucleotide sequence ID" value="NZ_FMUB01000010.1"/>
</dbReference>
<evidence type="ECO:0000256" key="1">
    <source>
        <dbReference type="SAM" id="Phobius"/>
    </source>
</evidence>
<dbReference type="InterPro" id="IPR033459">
    <property type="entry name" value="AveC-like"/>
</dbReference>
<keyword evidence="1" id="KW-0812">Transmembrane</keyword>
<feature type="transmembrane region" description="Helical" evidence="1">
    <location>
        <begin position="70"/>
        <end position="92"/>
    </location>
</feature>
<organism evidence="2 3">
    <name type="scientific">Mycolicibacterium fluoranthenivorans</name>
    <dbReference type="NCBI Taxonomy" id="258505"/>
    <lineage>
        <taxon>Bacteria</taxon>
        <taxon>Bacillati</taxon>
        <taxon>Actinomycetota</taxon>
        <taxon>Actinomycetes</taxon>
        <taxon>Mycobacteriales</taxon>
        <taxon>Mycobacteriaceae</taxon>
        <taxon>Mycolicibacterium</taxon>
    </lineage>
</organism>
<dbReference type="Pfam" id="PF17198">
    <property type="entry name" value="AveC_like"/>
    <property type="match status" value="1"/>
</dbReference>
<gene>
    <name evidence="2" type="ORF">SAMN02799620_04631</name>
</gene>
<feature type="transmembrane region" description="Helical" evidence="1">
    <location>
        <begin position="279"/>
        <end position="297"/>
    </location>
</feature>
<feature type="transmembrane region" description="Helical" evidence="1">
    <location>
        <begin position="194"/>
        <end position="216"/>
    </location>
</feature>
<feature type="transmembrane region" description="Helical" evidence="1">
    <location>
        <begin position="156"/>
        <end position="174"/>
    </location>
</feature>
<evidence type="ECO:0000313" key="2">
    <source>
        <dbReference type="EMBL" id="SCX28731.1"/>
    </source>
</evidence>
<dbReference type="EMBL" id="FMUB01000010">
    <property type="protein sequence ID" value="SCX28731.1"/>
    <property type="molecule type" value="Genomic_DNA"/>
</dbReference>
<protein>
    <recommendedName>
        <fullName evidence="4">Spirocyclase, AveC family</fullName>
    </recommendedName>
</protein>
<dbReference type="Proteomes" id="UP000199707">
    <property type="component" value="Unassembled WGS sequence"/>
</dbReference>
<accession>A0A1G4WSR2</accession>
<dbReference type="AlphaFoldDB" id="A0A1G4WSR2"/>
<keyword evidence="1" id="KW-0472">Membrane</keyword>